<name>A0A9P0H429_NEZVI</name>
<accession>A0A9P0H429</accession>
<evidence type="ECO:0000313" key="1">
    <source>
        <dbReference type="EMBL" id="CAH1395281.1"/>
    </source>
</evidence>
<dbReference type="EMBL" id="OV725079">
    <property type="protein sequence ID" value="CAH1395281.1"/>
    <property type="molecule type" value="Genomic_DNA"/>
</dbReference>
<evidence type="ECO:0000313" key="2">
    <source>
        <dbReference type="Proteomes" id="UP001152798"/>
    </source>
</evidence>
<proteinExistence type="predicted"/>
<organism evidence="1 2">
    <name type="scientific">Nezara viridula</name>
    <name type="common">Southern green stink bug</name>
    <name type="synonym">Cimex viridulus</name>
    <dbReference type="NCBI Taxonomy" id="85310"/>
    <lineage>
        <taxon>Eukaryota</taxon>
        <taxon>Metazoa</taxon>
        <taxon>Ecdysozoa</taxon>
        <taxon>Arthropoda</taxon>
        <taxon>Hexapoda</taxon>
        <taxon>Insecta</taxon>
        <taxon>Pterygota</taxon>
        <taxon>Neoptera</taxon>
        <taxon>Paraneoptera</taxon>
        <taxon>Hemiptera</taxon>
        <taxon>Heteroptera</taxon>
        <taxon>Panheteroptera</taxon>
        <taxon>Pentatomomorpha</taxon>
        <taxon>Pentatomoidea</taxon>
        <taxon>Pentatomidae</taxon>
        <taxon>Pentatominae</taxon>
        <taxon>Nezara</taxon>
    </lineage>
</organism>
<dbReference type="AlphaFoldDB" id="A0A9P0H429"/>
<keyword evidence="2" id="KW-1185">Reference proteome</keyword>
<gene>
    <name evidence="1" type="ORF">NEZAVI_LOCUS5586</name>
</gene>
<sequence length="60" mass="7008">MLEIHNQLPLSFGRLRTECSIAIVNGLDTATFFLQQLPNKKRRKEVQTFFLFLTNLVIDQ</sequence>
<protein>
    <submittedName>
        <fullName evidence="1">Uncharacterized protein</fullName>
    </submittedName>
</protein>
<reference evidence="1" key="1">
    <citation type="submission" date="2022-01" db="EMBL/GenBank/DDBJ databases">
        <authorList>
            <person name="King R."/>
        </authorList>
    </citation>
    <scope>NUCLEOTIDE SEQUENCE</scope>
</reference>
<dbReference type="Proteomes" id="UP001152798">
    <property type="component" value="Chromosome 3"/>
</dbReference>